<reference evidence="2" key="1">
    <citation type="submission" date="2006-10" db="EMBL/GenBank/DDBJ databases">
        <authorList>
            <person name="Amadeo P."/>
            <person name="Zhao Q."/>
            <person name="Wortman J."/>
            <person name="Fraser-Liggett C."/>
            <person name="Carlton J."/>
        </authorList>
    </citation>
    <scope>NUCLEOTIDE SEQUENCE</scope>
    <source>
        <strain evidence="2">G3</strain>
    </source>
</reference>
<gene>
    <name evidence="2" type="ORF">TVAG_296700</name>
</gene>
<reference evidence="2" key="2">
    <citation type="journal article" date="2007" name="Science">
        <title>Draft genome sequence of the sexually transmitted pathogen Trichomonas vaginalis.</title>
        <authorList>
            <person name="Carlton J.M."/>
            <person name="Hirt R.P."/>
            <person name="Silva J.C."/>
            <person name="Delcher A.L."/>
            <person name="Schatz M."/>
            <person name="Zhao Q."/>
            <person name="Wortman J.R."/>
            <person name="Bidwell S.L."/>
            <person name="Alsmark U.C.M."/>
            <person name="Besteiro S."/>
            <person name="Sicheritz-Ponten T."/>
            <person name="Noel C.J."/>
            <person name="Dacks J.B."/>
            <person name="Foster P.G."/>
            <person name="Simillion C."/>
            <person name="Van de Peer Y."/>
            <person name="Miranda-Saavedra D."/>
            <person name="Barton G.J."/>
            <person name="Westrop G.D."/>
            <person name="Mueller S."/>
            <person name="Dessi D."/>
            <person name="Fiori P.L."/>
            <person name="Ren Q."/>
            <person name="Paulsen I."/>
            <person name="Zhang H."/>
            <person name="Bastida-Corcuera F.D."/>
            <person name="Simoes-Barbosa A."/>
            <person name="Brown M.T."/>
            <person name="Hayes R.D."/>
            <person name="Mukherjee M."/>
            <person name="Okumura C.Y."/>
            <person name="Schneider R."/>
            <person name="Smith A.J."/>
            <person name="Vanacova S."/>
            <person name="Villalvazo M."/>
            <person name="Haas B.J."/>
            <person name="Pertea M."/>
            <person name="Feldblyum T.V."/>
            <person name="Utterback T.R."/>
            <person name="Shu C.L."/>
            <person name="Osoegawa K."/>
            <person name="de Jong P.J."/>
            <person name="Hrdy I."/>
            <person name="Horvathova L."/>
            <person name="Zubacova Z."/>
            <person name="Dolezal P."/>
            <person name="Malik S.B."/>
            <person name="Logsdon J.M. Jr."/>
            <person name="Henze K."/>
            <person name="Gupta A."/>
            <person name="Wang C.C."/>
            <person name="Dunne R.L."/>
            <person name="Upcroft J.A."/>
            <person name="Upcroft P."/>
            <person name="White O."/>
            <person name="Salzberg S.L."/>
            <person name="Tang P."/>
            <person name="Chiu C.-H."/>
            <person name="Lee Y.-S."/>
            <person name="Embley T.M."/>
            <person name="Coombs G.H."/>
            <person name="Mottram J.C."/>
            <person name="Tachezy J."/>
            <person name="Fraser-Liggett C.M."/>
            <person name="Johnson P.J."/>
        </authorList>
    </citation>
    <scope>NUCLEOTIDE SEQUENCE [LARGE SCALE GENOMIC DNA]</scope>
    <source>
        <strain evidence="2">G3</strain>
    </source>
</reference>
<dbReference type="AlphaFoldDB" id="A2FUS4"/>
<dbReference type="InParanoid" id="A2FUS4"/>
<evidence type="ECO:0000256" key="1">
    <source>
        <dbReference type="SAM" id="MobiDB-lite"/>
    </source>
</evidence>
<feature type="region of interest" description="Disordered" evidence="1">
    <location>
        <begin position="1"/>
        <end position="29"/>
    </location>
</feature>
<protein>
    <recommendedName>
        <fullName evidence="4">Nascent polypeptide-associated complex subunit alpha-like UBA domain-containing protein</fullName>
    </recommendedName>
</protein>
<accession>A2FUS4</accession>
<dbReference type="Proteomes" id="UP000001542">
    <property type="component" value="Unassembled WGS sequence"/>
</dbReference>
<sequence length="76" mass="8569">MKSQPDLSEHLQNQGGSTEGIRDIQTKEQKKKVVEIKSSDLDLVINSTKLSRQESIDLIQKADGNIKLALEMYVQQ</sequence>
<feature type="compositionally biased region" description="Polar residues" evidence="1">
    <location>
        <begin position="1"/>
        <end position="16"/>
    </location>
</feature>
<dbReference type="VEuPathDB" id="TrichDB:TVAG_296700"/>
<dbReference type="SMR" id="A2FUS4"/>
<evidence type="ECO:0000313" key="3">
    <source>
        <dbReference type="Proteomes" id="UP000001542"/>
    </source>
</evidence>
<dbReference type="VEuPathDB" id="TrichDB:TVAGG3_0927550"/>
<keyword evidence="3" id="KW-1185">Reference proteome</keyword>
<organism evidence="2 3">
    <name type="scientific">Trichomonas vaginalis (strain ATCC PRA-98 / G3)</name>
    <dbReference type="NCBI Taxonomy" id="412133"/>
    <lineage>
        <taxon>Eukaryota</taxon>
        <taxon>Metamonada</taxon>
        <taxon>Parabasalia</taxon>
        <taxon>Trichomonadida</taxon>
        <taxon>Trichomonadidae</taxon>
        <taxon>Trichomonas</taxon>
    </lineage>
</organism>
<dbReference type="RefSeq" id="XP_001304268.1">
    <property type="nucleotide sequence ID" value="XM_001304267.1"/>
</dbReference>
<evidence type="ECO:0000313" key="2">
    <source>
        <dbReference type="EMBL" id="EAX91338.1"/>
    </source>
</evidence>
<evidence type="ECO:0008006" key="4">
    <source>
        <dbReference type="Google" id="ProtNLM"/>
    </source>
</evidence>
<dbReference type="KEGG" id="tva:4749031"/>
<name>A2FUS4_TRIV3</name>
<feature type="compositionally biased region" description="Basic and acidic residues" evidence="1">
    <location>
        <begin position="20"/>
        <end position="29"/>
    </location>
</feature>
<proteinExistence type="predicted"/>
<dbReference type="EMBL" id="DS114042">
    <property type="protein sequence ID" value="EAX91338.1"/>
    <property type="molecule type" value="Genomic_DNA"/>
</dbReference>